<evidence type="ECO:0008006" key="5">
    <source>
        <dbReference type="Google" id="ProtNLM"/>
    </source>
</evidence>
<dbReference type="Gene3D" id="1.50.10.10">
    <property type="match status" value="1"/>
</dbReference>
<keyword evidence="4" id="KW-1185">Reference proteome</keyword>
<dbReference type="Pfam" id="PF17390">
    <property type="entry name" value="Bac_rhamnosid_C"/>
    <property type="match status" value="1"/>
</dbReference>
<dbReference type="GO" id="GO:0005975">
    <property type="term" value="P:carbohydrate metabolic process"/>
    <property type="evidence" value="ECO:0007669"/>
    <property type="project" value="InterPro"/>
</dbReference>
<reference evidence="3 4" key="1">
    <citation type="submission" date="2020-07" db="EMBL/GenBank/DDBJ databases">
        <authorList>
            <person name="Feng X."/>
        </authorList>
    </citation>
    <scope>NUCLEOTIDE SEQUENCE [LARGE SCALE GENOMIC DNA]</scope>
    <source>
        <strain evidence="3 4">JCM23202</strain>
    </source>
</reference>
<dbReference type="InterPro" id="IPR035398">
    <property type="entry name" value="Bac_rhamnosid_C"/>
</dbReference>
<dbReference type="PANTHER" id="PTHR34987">
    <property type="entry name" value="C, PUTATIVE (AFU_ORTHOLOGUE AFUA_3G02880)-RELATED"/>
    <property type="match status" value="1"/>
</dbReference>
<accession>A0A7X1B3M9</accession>
<dbReference type="Gene3D" id="2.60.420.10">
    <property type="entry name" value="Maltose phosphorylase, domain 3"/>
    <property type="match status" value="1"/>
</dbReference>
<evidence type="ECO:0000313" key="4">
    <source>
        <dbReference type="Proteomes" id="UP000526501"/>
    </source>
</evidence>
<dbReference type="InterPro" id="IPR035396">
    <property type="entry name" value="Bac_rhamnosid6H"/>
</dbReference>
<protein>
    <recommendedName>
        <fullName evidence="5">Alpha-L-rhamnosidase</fullName>
    </recommendedName>
</protein>
<organism evidence="3 4">
    <name type="scientific">Pelagicoccus albus</name>
    <dbReference type="NCBI Taxonomy" id="415222"/>
    <lineage>
        <taxon>Bacteria</taxon>
        <taxon>Pseudomonadati</taxon>
        <taxon>Verrucomicrobiota</taxon>
        <taxon>Opitutia</taxon>
        <taxon>Puniceicoccales</taxon>
        <taxon>Pelagicoccaceae</taxon>
        <taxon>Pelagicoccus</taxon>
    </lineage>
</organism>
<dbReference type="SUPFAM" id="SSF48208">
    <property type="entry name" value="Six-hairpin glycosidases"/>
    <property type="match status" value="1"/>
</dbReference>
<dbReference type="InterPro" id="IPR012341">
    <property type="entry name" value="6hp_glycosidase-like_sf"/>
</dbReference>
<feature type="domain" description="Alpha-L-rhamnosidase six-hairpin glycosidase" evidence="1">
    <location>
        <begin position="366"/>
        <end position="712"/>
    </location>
</feature>
<dbReference type="RefSeq" id="WP_185658918.1">
    <property type="nucleotide sequence ID" value="NZ_JACHVC010000005.1"/>
</dbReference>
<feature type="domain" description="Alpha-L-rhamnosidase C-terminal" evidence="2">
    <location>
        <begin position="717"/>
        <end position="785"/>
    </location>
</feature>
<dbReference type="InterPro" id="IPR008928">
    <property type="entry name" value="6-hairpin_glycosidase_sf"/>
</dbReference>
<dbReference type="Pfam" id="PF17389">
    <property type="entry name" value="Bac_rhamnosid6H"/>
    <property type="match status" value="1"/>
</dbReference>
<name>A0A7X1B3M9_9BACT</name>
<proteinExistence type="predicted"/>
<dbReference type="PANTHER" id="PTHR34987:SF2">
    <property type="entry name" value="B, PUTATIVE (AFU_ORTHOLOGUE AFUA_7G05040)-RELATED"/>
    <property type="match status" value="1"/>
</dbReference>
<evidence type="ECO:0000259" key="2">
    <source>
        <dbReference type="Pfam" id="PF17390"/>
    </source>
</evidence>
<comment type="caution">
    <text evidence="3">The sequence shown here is derived from an EMBL/GenBank/DDBJ whole genome shotgun (WGS) entry which is preliminary data.</text>
</comment>
<sequence length="797" mass="90791">MQLPELREWPACWIWPSYPGGDLLDSWAQFRKVFVLNDLPKSLKVRVTADQYYRLYVNGQRVLDGPARGFQEDWFYDEVEIAQYLKSGNNVIGAVARNPGIGHHSYIHEGFAGFFLWGTWEVGELFTDSSWQMRHSPVYLRNQTRTSIQTGWQEFYDATAEDGDWLSEDYDASHWPKPSFHSARPAGSPPWHRLSKRDIPLLREAVILPRRLVASGELAVNPCRTKSSNVVLDLLESKVAWRPCEFDLAEWIPLPEGKEDAFYLLDLEREVFATTLLEFEGIAEGAHFDVCVTEGLDGTDPMFFPEEGCQVQFGFRYTCSGGNGRHESFQPWGYRYLVVAVRGLAGSGGRFKVACRHREYPLSIRGSYKSSNERLNEIHAMCVHTQLLCMSDTFVDCPGREQAMWWGDAHCHFDNSKILGADDRIFERGIRLIGRQTTPNGLTYSHAPTKAHECVLPDFTLAWIQTLHQHWWFSGSATLFREQREVALAALEYFHSELNKDGLLPWDRRYWLFLDWAEVYREGVPSLYCIQYYMTLCSVVDLMKEVDDSQLEIYIQRRDDLKNSILETFWDKEREVPYDGITHNGEAVASCSLHVRVFCILADLWPEYHGKWLNEDLVPFVLGPRPKGDAIYAETDHAANPDRSAPTPYFMQFVFKALEKLGRTGLVLDCIERWWGDMIDRGLVATEEAWDAVAGLGSLCHAWTAHPIQFLASSSLGIRQTAPGWTGITFSPNPHCEKVKGKVDTPLGEISVNWDYRGGSLQLALELPEGCKGSIAFNGYKENGITGSWSGVLPVRS</sequence>
<evidence type="ECO:0000259" key="1">
    <source>
        <dbReference type="Pfam" id="PF17389"/>
    </source>
</evidence>
<dbReference type="EMBL" id="JACHVC010000005">
    <property type="protein sequence ID" value="MBC2605036.1"/>
    <property type="molecule type" value="Genomic_DNA"/>
</dbReference>
<dbReference type="AlphaFoldDB" id="A0A7X1B3M9"/>
<dbReference type="Proteomes" id="UP000526501">
    <property type="component" value="Unassembled WGS sequence"/>
</dbReference>
<dbReference type="Gene3D" id="2.60.120.260">
    <property type="entry name" value="Galactose-binding domain-like"/>
    <property type="match status" value="2"/>
</dbReference>
<gene>
    <name evidence="3" type="ORF">H5P27_03175</name>
</gene>
<evidence type="ECO:0000313" key="3">
    <source>
        <dbReference type="EMBL" id="MBC2605036.1"/>
    </source>
</evidence>